<dbReference type="OrthoDB" id="2143914at2759"/>
<organism evidence="10 11">
    <name type="scientific">Capsella rubella</name>
    <dbReference type="NCBI Taxonomy" id="81985"/>
    <lineage>
        <taxon>Eukaryota</taxon>
        <taxon>Viridiplantae</taxon>
        <taxon>Streptophyta</taxon>
        <taxon>Embryophyta</taxon>
        <taxon>Tracheophyta</taxon>
        <taxon>Spermatophyta</taxon>
        <taxon>Magnoliopsida</taxon>
        <taxon>eudicotyledons</taxon>
        <taxon>Gunneridae</taxon>
        <taxon>Pentapetalae</taxon>
        <taxon>rosids</taxon>
        <taxon>malvids</taxon>
        <taxon>Brassicales</taxon>
        <taxon>Brassicaceae</taxon>
        <taxon>Camelineae</taxon>
        <taxon>Capsella</taxon>
    </lineage>
</organism>
<gene>
    <name evidence="10" type="ORF">CARUB_v10014503mg</name>
</gene>
<evidence type="ECO:0000256" key="6">
    <source>
        <dbReference type="ARBA" id="ARBA00023242"/>
    </source>
</evidence>
<dbReference type="InterPro" id="IPR009057">
    <property type="entry name" value="Homeodomain-like_sf"/>
</dbReference>
<evidence type="ECO:0000313" key="10">
    <source>
        <dbReference type="EMBL" id="EOA31330.1"/>
    </source>
</evidence>
<reference evidence="11" key="1">
    <citation type="journal article" date="2013" name="Nat. Genet.">
        <title>The Capsella rubella genome and the genomic consequences of rapid mating system evolution.</title>
        <authorList>
            <person name="Slotte T."/>
            <person name="Hazzouri K.M."/>
            <person name="Agren J.A."/>
            <person name="Koenig D."/>
            <person name="Maumus F."/>
            <person name="Guo Y.L."/>
            <person name="Steige K."/>
            <person name="Platts A.E."/>
            <person name="Escobar J.S."/>
            <person name="Newman L.K."/>
            <person name="Wang W."/>
            <person name="Mandakova T."/>
            <person name="Vello E."/>
            <person name="Smith L.M."/>
            <person name="Henz S.R."/>
            <person name="Steffen J."/>
            <person name="Takuno S."/>
            <person name="Brandvain Y."/>
            <person name="Coop G."/>
            <person name="Andolfatto P."/>
            <person name="Hu T.T."/>
            <person name="Blanchette M."/>
            <person name="Clark R.M."/>
            <person name="Quesneville H."/>
            <person name="Nordborg M."/>
            <person name="Gaut B.S."/>
            <person name="Lysak M.A."/>
            <person name="Jenkins J."/>
            <person name="Grimwood J."/>
            <person name="Chapman J."/>
            <person name="Prochnik S."/>
            <person name="Shu S."/>
            <person name="Rokhsar D."/>
            <person name="Schmutz J."/>
            <person name="Weigel D."/>
            <person name="Wright S.I."/>
        </authorList>
    </citation>
    <scope>NUCLEOTIDE SEQUENCE [LARGE SCALE GENOMIC DNA]</scope>
    <source>
        <strain evidence="11">cv. Monte Gargano</strain>
    </source>
</reference>
<dbReference type="Pfam" id="PF00249">
    <property type="entry name" value="Myb_DNA-binding"/>
    <property type="match status" value="2"/>
</dbReference>
<proteinExistence type="predicted"/>
<dbReference type="GO" id="GO:0080090">
    <property type="term" value="P:regulation of primary metabolic process"/>
    <property type="evidence" value="ECO:0007669"/>
    <property type="project" value="UniProtKB-ARBA"/>
</dbReference>
<keyword evidence="5" id="KW-0804">Transcription</keyword>
<dbReference type="PANTHER" id="PTHR47994">
    <property type="entry name" value="F14D16.11-RELATED"/>
    <property type="match status" value="1"/>
</dbReference>
<evidence type="ECO:0000259" key="8">
    <source>
        <dbReference type="PROSITE" id="PS50090"/>
    </source>
</evidence>
<dbReference type="FunFam" id="1.10.10.60:FF:000001">
    <property type="entry name" value="MYB-related transcription factor"/>
    <property type="match status" value="1"/>
</dbReference>
<sequence length="242" mass="27680">MGRMTWFDVDGMKRGEWTVEEDRKLVAYIEENGLDNWGLLAKRAGLQRCGKSCRLRWLNYLRPGIKRSKFSPQEEQEIIKFHALLGNRWSVIAKQIPNRTDHDIKNHWNSCLKKRLAKGRTDPMMTPEPALVTVDEATSTSTRSPSPAPSTTFSSTGFARLLNKLAAGIASRKYRLDKIKMLILTEQPREASAKENMLITMEEEDLITCFMDIDEKLSTASFCELPCCEDSTYCYATSDWLN</sequence>
<evidence type="ECO:0000256" key="4">
    <source>
        <dbReference type="ARBA" id="ARBA00023125"/>
    </source>
</evidence>
<keyword evidence="6" id="KW-0539">Nucleus</keyword>
<feature type="domain" description="Myb-like" evidence="8">
    <location>
        <begin position="9"/>
        <end position="61"/>
    </location>
</feature>
<comment type="subunit">
    <text evidence="7">Can form complexes with MYC2, MYC3 or MYC4.</text>
</comment>
<feature type="domain" description="Myb-like" evidence="8">
    <location>
        <begin position="62"/>
        <end position="112"/>
    </location>
</feature>
<keyword evidence="4" id="KW-0238">DNA-binding</keyword>
<evidence type="ECO:0000259" key="9">
    <source>
        <dbReference type="PROSITE" id="PS51294"/>
    </source>
</evidence>
<dbReference type="InterPro" id="IPR017930">
    <property type="entry name" value="Myb_dom"/>
</dbReference>
<dbReference type="EMBL" id="KB870807">
    <property type="protein sequence ID" value="EOA31330.1"/>
    <property type="molecule type" value="Genomic_DNA"/>
</dbReference>
<evidence type="ECO:0000256" key="2">
    <source>
        <dbReference type="ARBA" id="ARBA00022737"/>
    </source>
</evidence>
<dbReference type="InterPro" id="IPR015495">
    <property type="entry name" value="Myb_TF_plants"/>
</dbReference>
<dbReference type="KEGG" id="crb:17893664"/>
<dbReference type="PANTHER" id="PTHR47994:SF5">
    <property type="entry name" value="F14D16.11-RELATED"/>
    <property type="match status" value="1"/>
</dbReference>
<dbReference type="FunFam" id="1.10.10.60:FF:000394">
    <property type="entry name" value="MYB transcription factor"/>
    <property type="match status" value="1"/>
</dbReference>
<keyword evidence="11" id="KW-1185">Reference proteome</keyword>
<evidence type="ECO:0000256" key="3">
    <source>
        <dbReference type="ARBA" id="ARBA00023015"/>
    </source>
</evidence>
<keyword evidence="2" id="KW-0677">Repeat</keyword>
<dbReference type="SMART" id="SM00717">
    <property type="entry name" value="SANT"/>
    <property type="match status" value="2"/>
</dbReference>
<dbReference type="CDD" id="cd00167">
    <property type="entry name" value="SANT"/>
    <property type="match status" value="2"/>
</dbReference>
<dbReference type="GO" id="GO:0051707">
    <property type="term" value="P:response to other organism"/>
    <property type="evidence" value="ECO:0007669"/>
    <property type="project" value="UniProtKB-ARBA"/>
</dbReference>
<comment type="subcellular location">
    <subcellularLocation>
        <location evidence="1">Nucleus</location>
    </subcellularLocation>
</comment>
<dbReference type="PROSITE" id="PS50090">
    <property type="entry name" value="MYB_LIKE"/>
    <property type="match status" value="2"/>
</dbReference>
<dbReference type="Gene3D" id="1.10.10.60">
    <property type="entry name" value="Homeodomain-like"/>
    <property type="match status" value="2"/>
</dbReference>
<feature type="domain" description="HTH myb-type" evidence="9">
    <location>
        <begin position="13"/>
        <end position="61"/>
    </location>
</feature>
<keyword evidence="3" id="KW-0805">Transcription regulation</keyword>
<dbReference type="AlphaFoldDB" id="R0I0D0"/>
<dbReference type="GO" id="GO:0005634">
    <property type="term" value="C:nucleus"/>
    <property type="evidence" value="ECO:0007669"/>
    <property type="project" value="UniProtKB-SubCell"/>
</dbReference>
<evidence type="ECO:0000256" key="1">
    <source>
        <dbReference type="ARBA" id="ARBA00004123"/>
    </source>
</evidence>
<dbReference type="SUPFAM" id="SSF46689">
    <property type="entry name" value="Homeodomain-like"/>
    <property type="match status" value="1"/>
</dbReference>
<dbReference type="PROSITE" id="PS51294">
    <property type="entry name" value="HTH_MYB"/>
    <property type="match status" value="2"/>
</dbReference>
<feature type="domain" description="HTH myb-type" evidence="9">
    <location>
        <begin position="62"/>
        <end position="116"/>
    </location>
</feature>
<protein>
    <recommendedName>
        <fullName evidence="12">MYB transcription factor</fullName>
    </recommendedName>
</protein>
<dbReference type="eggNOG" id="KOG0048">
    <property type="taxonomic scope" value="Eukaryota"/>
</dbReference>
<name>R0I0D0_9BRAS</name>
<dbReference type="InterPro" id="IPR001005">
    <property type="entry name" value="SANT/Myb"/>
</dbReference>
<evidence type="ECO:0008006" key="12">
    <source>
        <dbReference type="Google" id="ProtNLM"/>
    </source>
</evidence>
<dbReference type="STRING" id="81985.R0I0D0"/>
<evidence type="ECO:0000256" key="5">
    <source>
        <dbReference type="ARBA" id="ARBA00023163"/>
    </source>
</evidence>
<evidence type="ECO:0000256" key="7">
    <source>
        <dbReference type="ARBA" id="ARBA00062314"/>
    </source>
</evidence>
<dbReference type="Proteomes" id="UP000029121">
    <property type="component" value="Unassembled WGS sequence"/>
</dbReference>
<dbReference type="GO" id="GO:0000976">
    <property type="term" value="F:transcription cis-regulatory region binding"/>
    <property type="evidence" value="ECO:0007669"/>
    <property type="project" value="UniProtKB-ARBA"/>
</dbReference>
<evidence type="ECO:0000313" key="11">
    <source>
        <dbReference type="Proteomes" id="UP000029121"/>
    </source>
</evidence>
<accession>R0I0D0</accession>